<dbReference type="EMBL" id="JAAMOW010000004">
    <property type="protein sequence ID" value="NGY04939.1"/>
    <property type="molecule type" value="Genomic_DNA"/>
</dbReference>
<dbReference type="CDD" id="cd00118">
    <property type="entry name" value="LysM"/>
    <property type="match status" value="2"/>
</dbReference>
<keyword evidence="3" id="KW-1185">Reference proteome</keyword>
<dbReference type="PROSITE" id="PS51257">
    <property type="entry name" value="PROKAR_LIPOPROTEIN"/>
    <property type="match status" value="1"/>
</dbReference>
<dbReference type="InterPro" id="IPR023346">
    <property type="entry name" value="Lysozyme-like_dom_sf"/>
</dbReference>
<dbReference type="AlphaFoldDB" id="A0A6M2BSC7"/>
<sequence>MQRFRQVGWAVGLLGACQIGNGVAQTTPDTAPTTPAANVAPALAASVPDQNFPRYGELKPAVSFWTRVFSQYSELQSVVHSSLYPDKVFTVLDFRGDATTMSDAALAHRRHDAEQAAEDHVDDLFKRVQAKQYAPATMSAEERRIYDMFADVPGGADKFKDMIGTARVQRGLRERTQNALEVSDRYLPSMEQTFSDYGLPIKLTRLPLVESSFDLDAYSKSGAAGIWQFIPSSARVYMRLDNVVDDRRDPWTSTDAAARHLRDDYSMLGDWPLAITAYNHGRNGIARALDAVGGKTLMDLIDRFDGKRFGFASKNYYAEFLAAVDVEHDYRERAGAARSAKPLEFEVVETKNYVPYDTLRRLCGASDEAFQRLNPAYRPEVIEGKLYVPPGHLIRVPYGSARAFEVGYSKLGAHERFDSQRAYYELYKVQRGDNLGAIARHHGVSQQVLMSANELRSANMLRIGQIIKIPPKTEARPGPITVAIGESKPEQTVQQRLDEARKVQRDNDAARTKGHSRPRFRTHKVERGQTLSGIAHLYNVSVSDLRSANHLKTTTLRIGQRLKVPLDS</sequence>
<dbReference type="InterPro" id="IPR008258">
    <property type="entry name" value="Transglycosylase_SLT_dom_1"/>
</dbReference>
<accession>A0A6M2BSC7</accession>
<name>A0A6M2BSC7_9GAMM</name>
<dbReference type="InterPro" id="IPR036779">
    <property type="entry name" value="LysM_dom_sf"/>
</dbReference>
<dbReference type="CDD" id="cd16894">
    <property type="entry name" value="MltD-like"/>
    <property type="match status" value="1"/>
</dbReference>
<dbReference type="PROSITE" id="PS51782">
    <property type="entry name" value="LYSM"/>
    <property type="match status" value="2"/>
</dbReference>
<dbReference type="RefSeq" id="WP_166255301.1">
    <property type="nucleotide sequence ID" value="NZ_JAAMOW010000004.1"/>
</dbReference>
<dbReference type="Pfam" id="PF01464">
    <property type="entry name" value="SLT"/>
    <property type="match status" value="1"/>
</dbReference>
<dbReference type="PANTHER" id="PTHR33734">
    <property type="entry name" value="LYSM DOMAIN-CONTAINING GPI-ANCHORED PROTEIN 2"/>
    <property type="match status" value="1"/>
</dbReference>
<dbReference type="SUPFAM" id="SSF54106">
    <property type="entry name" value="LysM domain"/>
    <property type="match status" value="2"/>
</dbReference>
<feature type="domain" description="LysM" evidence="1">
    <location>
        <begin position="425"/>
        <end position="469"/>
    </location>
</feature>
<dbReference type="SUPFAM" id="SSF53955">
    <property type="entry name" value="Lysozyme-like"/>
    <property type="match status" value="1"/>
</dbReference>
<evidence type="ECO:0000313" key="3">
    <source>
        <dbReference type="Proteomes" id="UP000472676"/>
    </source>
</evidence>
<comment type="caution">
    <text evidence="2">The sequence shown here is derived from an EMBL/GenBank/DDBJ whole genome shotgun (WGS) entry which is preliminary data.</text>
</comment>
<feature type="domain" description="LysM" evidence="1">
    <location>
        <begin position="521"/>
        <end position="564"/>
    </location>
</feature>
<dbReference type="Gene3D" id="1.10.530.10">
    <property type="match status" value="1"/>
</dbReference>
<dbReference type="PANTHER" id="PTHR33734:SF22">
    <property type="entry name" value="MEMBRANE-BOUND LYTIC MUREIN TRANSGLYCOSYLASE D"/>
    <property type="match status" value="1"/>
</dbReference>
<evidence type="ECO:0000313" key="2">
    <source>
        <dbReference type="EMBL" id="NGY04939.1"/>
    </source>
</evidence>
<dbReference type="InterPro" id="IPR018392">
    <property type="entry name" value="LysM"/>
</dbReference>
<dbReference type="Pfam" id="PF01476">
    <property type="entry name" value="LysM"/>
    <property type="match status" value="2"/>
</dbReference>
<dbReference type="SMART" id="SM00257">
    <property type="entry name" value="LysM"/>
    <property type="match status" value="2"/>
</dbReference>
<dbReference type="Proteomes" id="UP000472676">
    <property type="component" value="Unassembled WGS sequence"/>
</dbReference>
<reference evidence="2 3" key="1">
    <citation type="journal article" date="2014" name="Int. J. Syst. Evol. Microbiol.">
        <title>Solimonas terrae sp. nov., isolated from soil.</title>
        <authorList>
            <person name="Kim S.J."/>
            <person name="Moon J.Y."/>
            <person name="Weon H.Y."/>
            <person name="Ahn J.H."/>
            <person name="Chen W.M."/>
            <person name="Kwon S.W."/>
        </authorList>
    </citation>
    <scope>NUCLEOTIDE SEQUENCE [LARGE SCALE GENOMIC DNA]</scope>
    <source>
        <strain evidence="2 3">KIS83-12</strain>
    </source>
</reference>
<evidence type="ECO:0000259" key="1">
    <source>
        <dbReference type="PROSITE" id="PS51782"/>
    </source>
</evidence>
<dbReference type="Gene3D" id="3.10.350.10">
    <property type="entry name" value="LysM domain"/>
    <property type="match status" value="2"/>
</dbReference>
<gene>
    <name evidence="2" type="ORF">G7Y85_09185</name>
</gene>
<organism evidence="2 3">
    <name type="scientific">Solimonas terrae</name>
    <dbReference type="NCBI Taxonomy" id="1396819"/>
    <lineage>
        <taxon>Bacteria</taxon>
        <taxon>Pseudomonadati</taxon>
        <taxon>Pseudomonadota</taxon>
        <taxon>Gammaproteobacteria</taxon>
        <taxon>Nevskiales</taxon>
        <taxon>Nevskiaceae</taxon>
        <taxon>Solimonas</taxon>
    </lineage>
</organism>
<protein>
    <submittedName>
        <fullName evidence="2">LysM peptidoglycan-binding domain-containing protein</fullName>
    </submittedName>
</protein>
<dbReference type="GO" id="GO:0008932">
    <property type="term" value="F:lytic endotransglycosylase activity"/>
    <property type="evidence" value="ECO:0007669"/>
    <property type="project" value="TreeGrafter"/>
</dbReference>
<proteinExistence type="predicted"/>